<evidence type="ECO:0000313" key="1">
    <source>
        <dbReference type="EMBL" id="GAL27821.1"/>
    </source>
</evidence>
<gene>
    <name evidence="1" type="ORF">JCM19239_4786</name>
</gene>
<comment type="caution">
    <text evidence="1">The sequence shown here is derived from an EMBL/GenBank/DDBJ whole genome shotgun (WGS) entry which is preliminary data.</text>
</comment>
<reference evidence="2" key="1">
    <citation type="submission" date="2014-09" db="EMBL/GenBank/DDBJ databases">
        <title>Vibrio variabilis JCM 19239. (C206) whole genome shotgun sequence.</title>
        <authorList>
            <person name="Sawabe T."/>
            <person name="Meirelles P."/>
            <person name="Nakanishi M."/>
            <person name="Sayaka M."/>
            <person name="Hattori M."/>
            <person name="Ohkuma M."/>
        </authorList>
    </citation>
    <scope>NUCLEOTIDE SEQUENCE [LARGE SCALE GENOMIC DNA]</scope>
    <source>
        <strain evidence="2">JCM 19239</strain>
    </source>
</reference>
<protein>
    <submittedName>
        <fullName evidence="1">Copper metallochaperone</fullName>
    </submittedName>
</protein>
<dbReference type="Gene3D" id="3.40.30.10">
    <property type="entry name" value="Glutaredoxin"/>
    <property type="match status" value="1"/>
</dbReference>
<name>A0ABQ0JGD2_9VIBR</name>
<dbReference type="InterPro" id="IPR036249">
    <property type="entry name" value="Thioredoxin-like_sf"/>
</dbReference>
<accession>A0ABQ0JGD2</accession>
<dbReference type="Proteomes" id="UP000029223">
    <property type="component" value="Unassembled WGS sequence"/>
</dbReference>
<dbReference type="SUPFAM" id="SSF52833">
    <property type="entry name" value="Thioredoxin-like"/>
    <property type="match status" value="1"/>
</dbReference>
<dbReference type="EMBL" id="BBMS01000034">
    <property type="protein sequence ID" value="GAL27821.1"/>
    <property type="molecule type" value="Genomic_DNA"/>
</dbReference>
<keyword evidence="2" id="KW-1185">Reference proteome</keyword>
<evidence type="ECO:0000313" key="2">
    <source>
        <dbReference type="Proteomes" id="UP000029223"/>
    </source>
</evidence>
<proteinExistence type="predicted"/>
<sequence length="56" mass="6428">MIFRKTELEDSQLGYTLDHSSYFYFLSPDGTLIEKVPHTMTPAPIIEAIKRVNKQG</sequence>
<organism evidence="1 2">
    <name type="scientific">Vibrio variabilis</name>
    <dbReference type="NCBI Taxonomy" id="990271"/>
    <lineage>
        <taxon>Bacteria</taxon>
        <taxon>Pseudomonadati</taxon>
        <taxon>Pseudomonadota</taxon>
        <taxon>Gammaproteobacteria</taxon>
        <taxon>Vibrionales</taxon>
        <taxon>Vibrionaceae</taxon>
        <taxon>Vibrio</taxon>
    </lineage>
</organism>